<dbReference type="GeneID" id="112682518"/>
<reference evidence="2" key="1">
    <citation type="submission" date="2025-08" db="UniProtKB">
        <authorList>
            <consortium name="RefSeq"/>
        </authorList>
    </citation>
    <scope>IDENTIFICATION</scope>
    <source>
        <tissue evidence="2">Whole body</tissue>
    </source>
</reference>
<name>A0A8B8FDW8_9HEMI</name>
<dbReference type="InterPro" id="IPR012337">
    <property type="entry name" value="RNaseH-like_sf"/>
</dbReference>
<accession>A0A8B8FDW8</accession>
<dbReference type="SUPFAM" id="SSF53098">
    <property type="entry name" value="Ribonuclease H-like"/>
    <property type="match status" value="1"/>
</dbReference>
<protein>
    <submittedName>
        <fullName evidence="2">52 kDa repressor of the inhibitor of the protein kinase-like</fullName>
    </submittedName>
</protein>
<sequence>MAGHISGVQKRINNVYPMANFFHCASHHLNLVINDLNSLAEVSNCVGKIKEVTTFVRDSALRRNIVGNNLPKLCETRFVEKHKCIKKFKDQYVTIVEGLEEISKSNNFNSKIRQRCYEMLTAITTPTFVVILSIMAKYSAKFETVSTVLQGIDVDLQEATKHIQDLLSMLEIDRNNCENIFNSIFNEVKLVASKIDLKLKLPRRNVKQVHRENYPTNDVEVYFRQSLFIQYLESVIMSLKDRFSDEKLKIFTLYNLHPKKMKLMSDQQFAESVEFICTLLDNFKEHCHGMIYGKRKKSNPP</sequence>
<dbReference type="AlphaFoldDB" id="A0A8B8FDW8"/>
<dbReference type="OrthoDB" id="6602344at2759"/>
<dbReference type="PANTHER" id="PTHR46289">
    <property type="entry name" value="52 KDA REPRESSOR OF THE INHIBITOR OF THE PROTEIN KINASE-LIKE PROTEIN-RELATED"/>
    <property type="match status" value="1"/>
</dbReference>
<proteinExistence type="predicted"/>
<organism evidence="1 2">
    <name type="scientific">Sipha flava</name>
    <name type="common">yellow sugarcane aphid</name>
    <dbReference type="NCBI Taxonomy" id="143950"/>
    <lineage>
        <taxon>Eukaryota</taxon>
        <taxon>Metazoa</taxon>
        <taxon>Ecdysozoa</taxon>
        <taxon>Arthropoda</taxon>
        <taxon>Hexapoda</taxon>
        <taxon>Insecta</taxon>
        <taxon>Pterygota</taxon>
        <taxon>Neoptera</taxon>
        <taxon>Paraneoptera</taxon>
        <taxon>Hemiptera</taxon>
        <taxon>Sternorrhyncha</taxon>
        <taxon>Aphidomorpha</taxon>
        <taxon>Aphidoidea</taxon>
        <taxon>Aphididae</taxon>
        <taxon>Sipha</taxon>
    </lineage>
</organism>
<gene>
    <name evidence="2" type="primary">LOC112682518</name>
</gene>
<keyword evidence="1" id="KW-1185">Reference proteome</keyword>
<dbReference type="InterPro" id="IPR052958">
    <property type="entry name" value="IFN-induced_PKR_regulator"/>
</dbReference>
<dbReference type="PANTHER" id="PTHR46289:SF14">
    <property type="entry name" value="DUF4371 DOMAIN-CONTAINING PROTEIN"/>
    <property type="match status" value="1"/>
</dbReference>
<evidence type="ECO:0000313" key="2">
    <source>
        <dbReference type="RefSeq" id="XP_025408933.1"/>
    </source>
</evidence>
<dbReference type="Proteomes" id="UP000694846">
    <property type="component" value="Unplaced"/>
</dbReference>
<evidence type="ECO:0000313" key="1">
    <source>
        <dbReference type="Proteomes" id="UP000694846"/>
    </source>
</evidence>
<dbReference type="RefSeq" id="XP_025408933.1">
    <property type="nucleotide sequence ID" value="XM_025553148.1"/>
</dbReference>